<evidence type="ECO:0000256" key="2">
    <source>
        <dbReference type="SAM" id="Coils"/>
    </source>
</evidence>
<evidence type="ECO:0000256" key="3">
    <source>
        <dbReference type="SAM" id="SignalP"/>
    </source>
</evidence>
<dbReference type="InterPro" id="IPR058625">
    <property type="entry name" value="MdtA-like_BSH"/>
</dbReference>
<proteinExistence type="inferred from homology"/>
<evidence type="ECO:0000313" key="7">
    <source>
        <dbReference type="EMBL" id="KJD42916.1"/>
    </source>
</evidence>
<feature type="domain" description="Multidrug resistance protein MdtA-like barrel-sandwich hybrid" evidence="4">
    <location>
        <begin position="64"/>
        <end position="292"/>
    </location>
</feature>
<dbReference type="AlphaFoldDB" id="A0A0D7WUR0"/>
<dbReference type="OrthoDB" id="2541666at2"/>
<accession>A0A0D7WUR0</accession>
<evidence type="ECO:0000259" key="6">
    <source>
        <dbReference type="Pfam" id="PF25989"/>
    </source>
</evidence>
<sequence>MNKKSALIATTLLLSVALAGCGGGGAPAAPAAVQKTIPIQVAKVAKGSIEDSTGIVGNFAPKDTAQVAPKISGKILNINLTVGQKVNKGDILFTIDQKDLHDAITQSQESYQVALANLKQAESGAAQSVQQGESAVDQAKSALVQQDNAITQAQTAVVDAQSSVRDAQNTLNRNQQLFSAGAVSQSDLEQSQIAHRRAQTALENAQLSLHNAQTSKESAQTTYTNAQKSLRLAQQKTGIDVARASANQAKAALDTARSQLVDAVVRAPMSGTISVVNGTTGQMVSAQSAVATIANTNPILAKVNVSEEDLLKLNVGSTVTLGVDSLSKRIEAKVTAVNPVMDNDLKAYPVEISVPNPSGEFKSGMVVYVYMKSEAAQNILVSQDAITEQAGKKYAYVVEGTTAKRVEVQTGQESAKEVEITKGLTEGQTIAVKGISLLTDGAKVNIVK</sequence>
<name>A0A0D7WUR0_9BACL</name>
<evidence type="ECO:0000259" key="5">
    <source>
        <dbReference type="Pfam" id="PF25954"/>
    </source>
</evidence>
<dbReference type="RefSeq" id="WP_044648748.1">
    <property type="nucleotide sequence ID" value="NZ_JTHP01000076.1"/>
</dbReference>
<keyword evidence="2" id="KW-0175">Coiled coil</keyword>
<feature type="chain" id="PRO_5038574802" evidence="3">
    <location>
        <begin position="20"/>
        <end position="448"/>
    </location>
</feature>
<keyword evidence="3" id="KW-0732">Signal</keyword>
<evidence type="ECO:0000313" key="8">
    <source>
        <dbReference type="Proteomes" id="UP000032534"/>
    </source>
</evidence>
<gene>
    <name evidence="7" type="ORF">QD47_25530</name>
</gene>
<keyword evidence="8" id="KW-1185">Reference proteome</keyword>
<dbReference type="InterPro" id="IPR058637">
    <property type="entry name" value="YknX-like_C"/>
</dbReference>
<dbReference type="Gene3D" id="2.40.50.100">
    <property type="match status" value="2"/>
</dbReference>
<evidence type="ECO:0000256" key="1">
    <source>
        <dbReference type="ARBA" id="ARBA00009477"/>
    </source>
</evidence>
<protein>
    <submittedName>
        <fullName evidence="7">Transporter</fullName>
    </submittedName>
</protein>
<reference evidence="7 8" key="1">
    <citation type="submission" date="2014-11" db="EMBL/GenBank/DDBJ databases">
        <title>Draft Genome Sequences of Paenibacillus polymyxa NRRL B-30509 and Paenibacillus terrae NRRL B-30644, Strains from a Poultry Environment that Produce Tridecaptin A and Paenicidins.</title>
        <authorList>
            <person name="van Belkum M.J."/>
            <person name="Lohans C.T."/>
            <person name="Vederas J.C."/>
        </authorList>
    </citation>
    <scope>NUCLEOTIDE SEQUENCE [LARGE SCALE GENOMIC DNA]</scope>
    <source>
        <strain evidence="7 8">NRRL B-30644</strain>
    </source>
</reference>
<dbReference type="Pfam" id="PF25954">
    <property type="entry name" value="Beta-barrel_RND_2"/>
    <property type="match status" value="1"/>
</dbReference>
<dbReference type="PATRIC" id="fig|159743.3.peg.5661"/>
<dbReference type="SUPFAM" id="SSF111369">
    <property type="entry name" value="HlyD-like secretion proteins"/>
    <property type="match status" value="3"/>
</dbReference>
<organism evidence="7 8">
    <name type="scientific">Paenibacillus terrae</name>
    <dbReference type="NCBI Taxonomy" id="159743"/>
    <lineage>
        <taxon>Bacteria</taxon>
        <taxon>Bacillati</taxon>
        <taxon>Bacillota</taxon>
        <taxon>Bacilli</taxon>
        <taxon>Bacillales</taxon>
        <taxon>Paenibacillaceae</taxon>
        <taxon>Paenibacillus</taxon>
    </lineage>
</organism>
<dbReference type="PROSITE" id="PS51257">
    <property type="entry name" value="PROKAR_LIPOPROTEIN"/>
    <property type="match status" value="1"/>
</dbReference>
<dbReference type="Gene3D" id="2.40.420.20">
    <property type="match status" value="1"/>
</dbReference>
<dbReference type="Gene3D" id="2.40.30.170">
    <property type="match status" value="1"/>
</dbReference>
<dbReference type="PANTHER" id="PTHR30469">
    <property type="entry name" value="MULTIDRUG RESISTANCE PROTEIN MDTA"/>
    <property type="match status" value="1"/>
</dbReference>
<comment type="caution">
    <text evidence="7">The sequence shown here is derived from an EMBL/GenBank/DDBJ whole genome shotgun (WGS) entry which is preliminary data.</text>
</comment>
<dbReference type="NCBIfam" id="TIGR01730">
    <property type="entry name" value="RND_mfp"/>
    <property type="match status" value="1"/>
</dbReference>
<dbReference type="Proteomes" id="UP000032534">
    <property type="component" value="Unassembled WGS sequence"/>
</dbReference>
<dbReference type="Pfam" id="PF25989">
    <property type="entry name" value="YknX_C"/>
    <property type="match status" value="1"/>
</dbReference>
<dbReference type="EMBL" id="JTHP01000076">
    <property type="protein sequence ID" value="KJD42916.1"/>
    <property type="molecule type" value="Genomic_DNA"/>
</dbReference>
<feature type="signal peptide" evidence="3">
    <location>
        <begin position="1"/>
        <end position="19"/>
    </location>
</feature>
<feature type="domain" description="CusB-like beta-barrel" evidence="5">
    <location>
        <begin position="302"/>
        <end position="374"/>
    </location>
</feature>
<dbReference type="GO" id="GO:1990281">
    <property type="term" value="C:efflux pump complex"/>
    <property type="evidence" value="ECO:0007669"/>
    <property type="project" value="TreeGrafter"/>
</dbReference>
<evidence type="ECO:0000259" key="4">
    <source>
        <dbReference type="Pfam" id="PF25917"/>
    </source>
</evidence>
<feature type="coiled-coil region" evidence="2">
    <location>
        <begin position="202"/>
        <end position="259"/>
    </location>
</feature>
<comment type="similarity">
    <text evidence="1">Belongs to the membrane fusion protein (MFP) (TC 8.A.1) family.</text>
</comment>
<dbReference type="GO" id="GO:0015562">
    <property type="term" value="F:efflux transmembrane transporter activity"/>
    <property type="evidence" value="ECO:0007669"/>
    <property type="project" value="TreeGrafter"/>
</dbReference>
<dbReference type="InterPro" id="IPR006143">
    <property type="entry name" value="RND_pump_MFP"/>
</dbReference>
<dbReference type="Pfam" id="PF25917">
    <property type="entry name" value="BSH_RND"/>
    <property type="match status" value="1"/>
</dbReference>
<feature type="domain" description="YknX-like C-terminal permuted SH3-like" evidence="6">
    <location>
        <begin position="383"/>
        <end position="445"/>
    </location>
</feature>
<dbReference type="Gene3D" id="1.10.287.470">
    <property type="entry name" value="Helix hairpin bin"/>
    <property type="match status" value="2"/>
</dbReference>
<dbReference type="InterPro" id="IPR058792">
    <property type="entry name" value="Beta-barrel_RND_2"/>
</dbReference>